<dbReference type="EMBL" id="BDSP01000123">
    <property type="protein sequence ID" value="GAX17838.1"/>
    <property type="molecule type" value="Genomic_DNA"/>
</dbReference>
<feature type="compositionally biased region" description="Polar residues" evidence="1">
    <location>
        <begin position="1"/>
        <end position="28"/>
    </location>
</feature>
<keyword evidence="2" id="KW-1133">Transmembrane helix</keyword>
<evidence type="ECO:0000256" key="1">
    <source>
        <dbReference type="SAM" id="MobiDB-lite"/>
    </source>
</evidence>
<evidence type="ECO:0000313" key="4">
    <source>
        <dbReference type="Proteomes" id="UP000198406"/>
    </source>
</evidence>
<dbReference type="AlphaFoldDB" id="A0A1Z5JVM4"/>
<keyword evidence="2" id="KW-0812">Transmembrane</keyword>
<feature type="transmembrane region" description="Helical" evidence="2">
    <location>
        <begin position="102"/>
        <end position="123"/>
    </location>
</feature>
<evidence type="ECO:0000256" key="2">
    <source>
        <dbReference type="SAM" id="Phobius"/>
    </source>
</evidence>
<comment type="caution">
    <text evidence="3">The sequence shown here is derived from an EMBL/GenBank/DDBJ whole genome shotgun (WGS) entry which is preliminary data.</text>
</comment>
<evidence type="ECO:0000313" key="3">
    <source>
        <dbReference type="EMBL" id="GAX17838.1"/>
    </source>
</evidence>
<reference evidence="3 4" key="1">
    <citation type="journal article" date="2015" name="Plant Cell">
        <title>Oil accumulation by the oleaginous diatom Fistulifera solaris as revealed by the genome and transcriptome.</title>
        <authorList>
            <person name="Tanaka T."/>
            <person name="Maeda Y."/>
            <person name="Veluchamy A."/>
            <person name="Tanaka M."/>
            <person name="Abida H."/>
            <person name="Marechal E."/>
            <person name="Bowler C."/>
            <person name="Muto M."/>
            <person name="Sunaga Y."/>
            <person name="Tanaka M."/>
            <person name="Yoshino T."/>
            <person name="Taniguchi T."/>
            <person name="Fukuda Y."/>
            <person name="Nemoto M."/>
            <person name="Matsumoto M."/>
            <person name="Wong P.S."/>
            <person name="Aburatani S."/>
            <person name="Fujibuchi W."/>
        </authorList>
    </citation>
    <scope>NUCLEOTIDE SEQUENCE [LARGE SCALE GENOMIC DNA]</scope>
    <source>
        <strain evidence="3 4">JPCC DA0580</strain>
    </source>
</reference>
<proteinExistence type="predicted"/>
<feature type="region of interest" description="Disordered" evidence="1">
    <location>
        <begin position="1"/>
        <end position="53"/>
    </location>
</feature>
<sequence length="143" mass="15834">MENWTNNTDTGSETDTVANTNSTETSPSKKPKATVSTGDDDATSKKTISNSTAVIPGQQETNYVNTSISQWDITNKSMISMNDTLSENSGFLPKERPQTTEWLQSCLGIFLGLAVILFGLTAYKKYQKRRHYENAPEMQTLVV</sequence>
<name>A0A1Z5JVM4_FISSO</name>
<organism evidence="3 4">
    <name type="scientific">Fistulifera solaris</name>
    <name type="common">Oleaginous diatom</name>
    <dbReference type="NCBI Taxonomy" id="1519565"/>
    <lineage>
        <taxon>Eukaryota</taxon>
        <taxon>Sar</taxon>
        <taxon>Stramenopiles</taxon>
        <taxon>Ochrophyta</taxon>
        <taxon>Bacillariophyta</taxon>
        <taxon>Bacillariophyceae</taxon>
        <taxon>Bacillariophycidae</taxon>
        <taxon>Naviculales</taxon>
        <taxon>Naviculaceae</taxon>
        <taxon>Fistulifera</taxon>
    </lineage>
</organism>
<protein>
    <submittedName>
        <fullName evidence="3">Uncharacterized protein</fullName>
    </submittedName>
</protein>
<gene>
    <name evidence="3" type="ORF">FisN_18Hh039</name>
</gene>
<dbReference type="Proteomes" id="UP000198406">
    <property type="component" value="Unassembled WGS sequence"/>
</dbReference>
<keyword evidence="2" id="KW-0472">Membrane</keyword>
<accession>A0A1Z5JVM4</accession>
<keyword evidence="4" id="KW-1185">Reference proteome</keyword>
<dbReference type="InParanoid" id="A0A1Z5JVM4"/>